<organism evidence="2 3">
    <name type="scientific">Amylocarpus encephaloides</name>
    <dbReference type="NCBI Taxonomy" id="45428"/>
    <lineage>
        <taxon>Eukaryota</taxon>
        <taxon>Fungi</taxon>
        <taxon>Dikarya</taxon>
        <taxon>Ascomycota</taxon>
        <taxon>Pezizomycotina</taxon>
        <taxon>Leotiomycetes</taxon>
        <taxon>Helotiales</taxon>
        <taxon>Helotiales incertae sedis</taxon>
        <taxon>Amylocarpus</taxon>
    </lineage>
</organism>
<dbReference type="Gene3D" id="3.40.50.360">
    <property type="match status" value="1"/>
</dbReference>
<gene>
    <name evidence="2" type="ORF">BJ875DRAFT_13911</name>
</gene>
<keyword evidence="3" id="KW-1185">Reference proteome</keyword>
<evidence type="ECO:0000313" key="2">
    <source>
        <dbReference type="EMBL" id="KAG9238740.1"/>
    </source>
</evidence>
<dbReference type="OrthoDB" id="4407678at2759"/>
<dbReference type="InterPro" id="IPR005025">
    <property type="entry name" value="FMN_Rdtase-like_dom"/>
</dbReference>
<evidence type="ECO:0000313" key="3">
    <source>
        <dbReference type="Proteomes" id="UP000824998"/>
    </source>
</evidence>
<reference evidence="2" key="1">
    <citation type="journal article" date="2021" name="IMA Fungus">
        <title>Genomic characterization of three marine fungi, including Emericellopsis atlantica sp. nov. with signatures of a generalist lifestyle and marine biomass degradation.</title>
        <authorList>
            <person name="Hagestad O.C."/>
            <person name="Hou L."/>
            <person name="Andersen J.H."/>
            <person name="Hansen E.H."/>
            <person name="Altermark B."/>
            <person name="Li C."/>
            <person name="Kuhnert E."/>
            <person name="Cox R.J."/>
            <person name="Crous P.W."/>
            <person name="Spatafora J.W."/>
            <person name="Lail K."/>
            <person name="Amirebrahimi M."/>
            <person name="Lipzen A."/>
            <person name="Pangilinan J."/>
            <person name="Andreopoulos W."/>
            <person name="Hayes R.D."/>
            <person name="Ng V."/>
            <person name="Grigoriev I.V."/>
            <person name="Jackson S.A."/>
            <person name="Sutton T.D.S."/>
            <person name="Dobson A.D.W."/>
            <person name="Rama T."/>
        </authorList>
    </citation>
    <scope>NUCLEOTIDE SEQUENCE</scope>
    <source>
        <strain evidence="2">TRa018bII</strain>
    </source>
</reference>
<feature type="domain" description="NADPH-dependent FMN reductase-like" evidence="1">
    <location>
        <begin position="1"/>
        <end position="112"/>
    </location>
</feature>
<dbReference type="SUPFAM" id="SSF52218">
    <property type="entry name" value="Flavoproteins"/>
    <property type="match status" value="1"/>
</dbReference>
<protein>
    <submittedName>
        <fullName evidence="2">Flavoprotein-like protein</fullName>
    </submittedName>
</protein>
<comment type="caution">
    <text evidence="2">The sequence shown here is derived from an EMBL/GenBank/DDBJ whole genome shotgun (WGS) entry which is preliminary data.</text>
</comment>
<dbReference type="Pfam" id="PF03358">
    <property type="entry name" value="FMN_red"/>
    <property type="match status" value="1"/>
</dbReference>
<dbReference type="GO" id="GO:0016491">
    <property type="term" value="F:oxidoreductase activity"/>
    <property type="evidence" value="ECO:0007669"/>
    <property type="project" value="InterPro"/>
</dbReference>
<sequence length="341" mass="37233">MHILGLCNGSIHGNSEILLKAALKAAAAKDPSITASWIHVPSVSIPRNAPPPMQNPNIIPTQLRGENSFHHLVADDRAAVYEAIMDSDALIISTPIFSHQPAGTLKALSDSILGPYADVSSAYKAVEENRKAGANAIDLKIDPRHVKPRVAAFIAVAGSSSLFPEQWTMALPTMHLIIYPLHAKVIDQVVFPENANAGAVLIDPKNTVERAQRLGENVASQIGKPFDDAKYLGTEEKGSCPYCHLLKIEFRQGNKVVCIACGADGQLVAEPNGDFRPIWDPDSNVSGLTLKGKWKHRDDIIAQLGKERKRLPDVETEWEKWKKVDIPMNSLPSNTEPRANF</sequence>
<accession>A0A9P8C9S1</accession>
<evidence type="ECO:0000259" key="1">
    <source>
        <dbReference type="Pfam" id="PF03358"/>
    </source>
</evidence>
<dbReference type="Proteomes" id="UP000824998">
    <property type="component" value="Unassembled WGS sequence"/>
</dbReference>
<name>A0A9P8C9S1_9HELO</name>
<proteinExistence type="predicted"/>
<dbReference type="InterPro" id="IPR029039">
    <property type="entry name" value="Flavoprotein-like_sf"/>
</dbReference>
<dbReference type="EMBL" id="MU251366">
    <property type="protein sequence ID" value="KAG9238740.1"/>
    <property type="molecule type" value="Genomic_DNA"/>
</dbReference>
<dbReference type="AlphaFoldDB" id="A0A9P8C9S1"/>